<dbReference type="InterPro" id="IPR007110">
    <property type="entry name" value="Ig-like_dom"/>
</dbReference>
<evidence type="ECO:0000259" key="3">
    <source>
        <dbReference type="PROSITE" id="PS50835"/>
    </source>
</evidence>
<name>A0A1Q2HPJ6_9BACT</name>
<feature type="domain" description="Ig-like" evidence="3">
    <location>
        <begin position="308"/>
        <end position="401"/>
    </location>
</feature>
<dbReference type="KEGG" id="pbu:L21SP3_01193"/>
<organism evidence="4 5">
    <name type="scientific">Sedimentisphaera cyanobacteriorum</name>
    <dbReference type="NCBI Taxonomy" id="1940790"/>
    <lineage>
        <taxon>Bacteria</taxon>
        <taxon>Pseudomonadati</taxon>
        <taxon>Planctomycetota</taxon>
        <taxon>Phycisphaerae</taxon>
        <taxon>Sedimentisphaerales</taxon>
        <taxon>Sedimentisphaeraceae</taxon>
        <taxon>Sedimentisphaera</taxon>
    </lineage>
</organism>
<evidence type="ECO:0000256" key="2">
    <source>
        <dbReference type="ARBA" id="ARBA00023157"/>
    </source>
</evidence>
<dbReference type="PROSITE" id="PS50835">
    <property type="entry name" value="IG_LIKE"/>
    <property type="match status" value="1"/>
</dbReference>
<keyword evidence="1" id="KW-0732">Signal</keyword>
<sequence length="671" mass="73358">MQDSVFGAQPALYFDGTDDVMWLTDAASSVTVDSLTVIVVGQFVNLEDTDQYMLAGWDDSVSDSRLRICLSFLWSDQDARILNVRVGDSGDRPGWAPQADSQPHVFAVDSGVDFYTDGEYIGTSSNSSTSNPAGLNIGAIRGTSGFFNGNVAEVIVYDRVLSEQDYDKIGVYLANKYPVIDGVFKNAAFDGSPDAEINVALDASLTWNAGLNPSDMTSVNPNIEKHNLWMSNGDPQDSELSLVGSVDITDYTDPAADGVYSPSLSMDSKYYWAVEEVMSDGQGGVYPDGDPNNPMSEVWSFETLKSVPVLQGPDNMKVFPSETASIQVDITTISDLISVEWYRAGEPDMLISDADPDVTILTDNTSTTLQIANAELADEGSYYAVVTNSGGSSTSDTATLSIKRMISGYKFEQNVEDTLGLNDGSLVSDPLAYTAGFAETDGQQYAADPNGTTYVELPADAYPKAGFGNGLENFTITAWVKRLDDSEQYFIGNFNEGSNTAIQFGFLSGADLRFLIRQDGSNSSTDYIQATVSSEYIPAEEWHLVTAVFDGYVAKLYVDGLLRDEVDNGSELANFSEWEQPFTLFGRNLRGNVSDRFSGQIDDLRFFNYPLSNEEIAALYYNETGERQCIYGYPEFDIAGPEGTPDCVVNLYDFAEFASEWLLDNRYAPEM</sequence>
<dbReference type="InterPro" id="IPR013783">
    <property type="entry name" value="Ig-like_fold"/>
</dbReference>
<dbReference type="SUPFAM" id="SSF49899">
    <property type="entry name" value="Concanavalin A-like lectins/glucanases"/>
    <property type="match status" value="2"/>
</dbReference>
<dbReference type="InterPro" id="IPR013320">
    <property type="entry name" value="ConA-like_dom_sf"/>
</dbReference>
<accession>A0A1Q2HPJ6</accession>
<evidence type="ECO:0000256" key="1">
    <source>
        <dbReference type="ARBA" id="ARBA00022729"/>
    </source>
</evidence>
<proteinExistence type="predicted"/>
<dbReference type="InterPro" id="IPR003599">
    <property type="entry name" value="Ig_sub"/>
</dbReference>
<dbReference type="STRING" id="1940790.L21SP3_01193"/>
<dbReference type="InterPro" id="IPR006558">
    <property type="entry name" value="LamG-like"/>
</dbReference>
<dbReference type="SMART" id="SM00409">
    <property type="entry name" value="IG"/>
    <property type="match status" value="1"/>
</dbReference>
<keyword evidence="5" id="KW-1185">Reference proteome</keyword>
<dbReference type="AlphaFoldDB" id="A0A1Q2HPJ6"/>
<dbReference type="InterPro" id="IPR036179">
    <property type="entry name" value="Ig-like_dom_sf"/>
</dbReference>
<gene>
    <name evidence="4" type="ORF">L21SP3_01193</name>
</gene>
<dbReference type="SUPFAM" id="SSF48726">
    <property type="entry name" value="Immunoglobulin"/>
    <property type="match status" value="1"/>
</dbReference>
<evidence type="ECO:0000313" key="5">
    <source>
        <dbReference type="Proteomes" id="UP000188273"/>
    </source>
</evidence>
<dbReference type="EMBL" id="CP019633">
    <property type="protein sequence ID" value="AQQ09389.1"/>
    <property type="molecule type" value="Genomic_DNA"/>
</dbReference>
<dbReference type="Proteomes" id="UP000188273">
    <property type="component" value="Chromosome"/>
</dbReference>
<dbReference type="Gene3D" id="2.60.40.10">
    <property type="entry name" value="Immunoglobulins"/>
    <property type="match status" value="1"/>
</dbReference>
<dbReference type="Pfam" id="PF13385">
    <property type="entry name" value="Laminin_G_3"/>
    <property type="match status" value="2"/>
</dbReference>
<evidence type="ECO:0000313" key="4">
    <source>
        <dbReference type="EMBL" id="AQQ09389.1"/>
    </source>
</evidence>
<keyword evidence="2" id="KW-1015">Disulfide bond</keyword>
<dbReference type="SMART" id="SM00560">
    <property type="entry name" value="LamGL"/>
    <property type="match status" value="1"/>
</dbReference>
<dbReference type="Gene3D" id="2.60.120.200">
    <property type="match status" value="2"/>
</dbReference>
<reference evidence="5" key="1">
    <citation type="submission" date="2017-02" db="EMBL/GenBank/DDBJ databases">
        <title>Comparative genomics and description of representatives of a novel lineage of planctomycetes thriving in anoxic sediments.</title>
        <authorList>
            <person name="Spring S."/>
            <person name="Bunk B."/>
            <person name="Sproer C."/>
            <person name="Klenk H.-P."/>
        </authorList>
    </citation>
    <scope>NUCLEOTIDE SEQUENCE [LARGE SCALE GENOMIC DNA]</scope>
    <source>
        <strain evidence="5">L21-RPul-D3</strain>
    </source>
</reference>
<protein>
    <submittedName>
        <fullName evidence="4">Immunoglobulin I-set domain protein</fullName>
    </submittedName>
</protein>
<dbReference type="Pfam" id="PF07679">
    <property type="entry name" value="I-set"/>
    <property type="match status" value="1"/>
</dbReference>
<dbReference type="InterPro" id="IPR013098">
    <property type="entry name" value="Ig_I-set"/>
</dbReference>